<accession>A0A8J6BI68</accession>
<protein>
    <submittedName>
        <fullName evidence="1">Uncharacterized protein</fullName>
    </submittedName>
</protein>
<proteinExistence type="predicted"/>
<dbReference type="Proteomes" id="UP000770717">
    <property type="component" value="Unassembled WGS sequence"/>
</dbReference>
<evidence type="ECO:0000313" key="2">
    <source>
        <dbReference type="Proteomes" id="UP000770717"/>
    </source>
</evidence>
<dbReference type="EMBL" id="WNTK01005210">
    <property type="protein sequence ID" value="KAG9464045.1"/>
    <property type="molecule type" value="Genomic_DNA"/>
</dbReference>
<comment type="caution">
    <text evidence="1">The sequence shown here is derived from an EMBL/GenBank/DDBJ whole genome shotgun (WGS) entry which is preliminary data.</text>
</comment>
<sequence length="104" mass="11024">MAGFPAMCEATVGSAAPLPCVRVAPEQFGCSWCRIARTNKSYTRSVIQTEEASGCFTSDIGPASVYRTTGTRIHTRQRGSALRLSAPGSIQHGFSLKSAAEILS</sequence>
<organism evidence="1 2">
    <name type="scientific">Eleutherodactylus coqui</name>
    <name type="common">Puerto Rican coqui</name>
    <dbReference type="NCBI Taxonomy" id="57060"/>
    <lineage>
        <taxon>Eukaryota</taxon>
        <taxon>Metazoa</taxon>
        <taxon>Chordata</taxon>
        <taxon>Craniata</taxon>
        <taxon>Vertebrata</taxon>
        <taxon>Euteleostomi</taxon>
        <taxon>Amphibia</taxon>
        <taxon>Batrachia</taxon>
        <taxon>Anura</taxon>
        <taxon>Neobatrachia</taxon>
        <taxon>Hyloidea</taxon>
        <taxon>Eleutherodactylidae</taxon>
        <taxon>Eleutherodactylinae</taxon>
        <taxon>Eleutherodactylus</taxon>
        <taxon>Eleutherodactylus</taxon>
    </lineage>
</organism>
<dbReference type="AlphaFoldDB" id="A0A8J6BI68"/>
<evidence type="ECO:0000313" key="1">
    <source>
        <dbReference type="EMBL" id="KAG9464045.1"/>
    </source>
</evidence>
<keyword evidence="2" id="KW-1185">Reference proteome</keyword>
<name>A0A8J6BI68_ELECQ</name>
<reference evidence="1" key="1">
    <citation type="thesis" date="2020" institute="ProQuest LLC" country="789 East Eisenhower Parkway, Ann Arbor, MI, USA">
        <title>Comparative Genomics and Chromosome Evolution.</title>
        <authorList>
            <person name="Mudd A.B."/>
        </authorList>
    </citation>
    <scope>NUCLEOTIDE SEQUENCE</scope>
    <source>
        <strain evidence="1">HN-11 Male</strain>
        <tissue evidence="1">Kidney and liver</tissue>
    </source>
</reference>
<gene>
    <name evidence="1" type="ORF">GDO78_020582</name>
</gene>